<sequence length="359" mass="37856">MAARPSVTLSPNDPKTAAALRLGERVQSGAARIAPWPTVQRLAVGAVYDKSYAAAAAGAEAGDVIMIIEDVGEDLDESNLMAMPSKLGAVKDLPGERPQYLPTPPPGKVDNYLVAKRSVDKKVWVMQDVPSPPGGGTTCRGLLEAMGVPPEYGWLVRHGNACCIKPQVIAATLHRLLPPAPLKNPLLVWPANRGRVGGWEQRLLVVPGAPHSWLKLSLRQEGSSGGAAATMHVDPTCGQYGIDEPYKEPAASLGLLNEANFKAIAGPLVDDLQYEPQWLARILERLGLANRLSYAIVPARLVLEANGKLDEHVPPGAMLPAWVLNGAGPMPGLPAFEHGRGTGGGAAAPGMEGVLAVWL</sequence>
<proteinExistence type="predicted"/>
<accession>A0A836C5J9</accession>
<evidence type="ECO:0000313" key="2">
    <source>
        <dbReference type="Proteomes" id="UP000612055"/>
    </source>
</evidence>
<comment type="caution">
    <text evidence="1">The sequence shown here is derived from an EMBL/GenBank/DDBJ whole genome shotgun (WGS) entry which is preliminary data.</text>
</comment>
<keyword evidence="2" id="KW-1185">Reference proteome</keyword>
<dbReference type="EMBL" id="JAEHOE010000002">
    <property type="protein sequence ID" value="KAG2500980.1"/>
    <property type="molecule type" value="Genomic_DNA"/>
</dbReference>
<name>A0A836C5J9_9CHLO</name>
<reference evidence="1" key="1">
    <citation type="journal article" date="2020" name="bioRxiv">
        <title>Comparative genomics of Chlamydomonas.</title>
        <authorList>
            <person name="Craig R.J."/>
            <person name="Hasan A.R."/>
            <person name="Ness R.W."/>
            <person name="Keightley P.D."/>
        </authorList>
    </citation>
    <scope>NUCLEOTIDE SEQUENCE</scope>
    <source>
        <strain evidence="1">CCAP 11/70</strain>
    </source>
</reference>
<gene>
    <name evidence="1" type="ORF">HYH03_000802</name>
</gene>
<evidence type="ECO:0000313" key="1">
    <source>
        <dbReference type="EMBL" id="KAG2500980.1"/>
    </source>
</evidence>
<organism evidence="1 2">
    <name type="scientific">Edaphochlamys debaryana</name>
    <dbReference type="NCBI Taxonomy" id="47281"/>
    <lineage>
        <taxon>Eukaryota</taxon>
        <taxon>Viridiplantae</taxon>
        <taxon>Chlorophyta</taxon>
        <taxon>core chlorophytes</taxon>
        <taxon>Chlorophyceae</taxon>
        <taxon>CS clade</taxon>
        <taxon>Chlamydomonadales</taxon>
        <taxon>Chlamydomonadales incertae sedis</taxon>
        <taxon>Edaphochlamys</taxon>
    </lineage>
</organism>
<dbReference type="AlphaFoldDB" id="A0A836C5J9"/>
<dbReference type="Proteomes" id="UP000612055">
    <property type="component" value="Unassembled WGS sequence"/>
</dbReference>
<protein>
    <submittedName>
        <fullName evidence="1">Uncharacterized protein</fullName>
    </submittedName>
</protein>